<dbReference type="OrthoDB" id="1099063at2759"/>
<sequence>YSGAHISGKSQYLGAARVLRLAMGAYFSKPRVTILSMRQLRAPAGGQAPGESDKAATEVLVRWVFEGAPRHTELIGGHESRFEGEFRYVIDPRSGLVAVHEVTSIHPTPPTSFIASGIARWMGWAAPRGSFSLSRRC</sequence>
<accession>A0A9W7Y874</accession>
<protein>
    <submittedName>
        <fullName evidence="1">Uncharacterized protein</fullName>
    </submittedName>
</protein>
<dbReference type="EMBL" id="JANBOI010000327">
    <property type="protein sequence ID" value="KAJ1731459.1"/>
    <property type="molecule type" value="Genomic_DNA"/>
</dbReference>
<dbReference type="Proteomes" id="UP001143981">
    <property type="component" value="Unassembled WGS sequence"/>
</dbReference>
<organism evidence="1 2">
    <name type="scientific">Coemansia biformis</name>
    <dbReference type="NCBI Taxonomy" id="1286918"/>
    <lineage>
        <taxon>Eukaryota</taxon>
        <taxon>Fungi</taxon>
        <taxon>Fungi incertae sedis</taxon>
        <taxon>Zoopagomycota</taxon>
        <taxon>Kickxellomycotina</taxon>
        <taxon>Kickxellomycetes</taxon>
        <taxon>Kickxellales</taxon>
        <taxon>Kickxellaceae</taxon>
        <taxon>Coemansia</taxon>
    </lineage>
</organism>
<dbReference type="AlphaFoldDB" id="A0A9W7Y874"/>
<keyword evidence="2" id="KW-1185">Reference proteome</keyword>
<reference evidence="1" key="1">
    <citation type="submission" date="2022-07" db="EMBL/GenBank/DDBJ databases">
        <title>Phylogenomic reconstructions and comparative analyses of Kickxellomycotina fungi.</title>
        <authorList>
            <person name="Reynolds N.K."/>
            <person name="Stajich J.E."/>
            <person name="Barry K."/>
            <person name="Grigoriev I.V."/>
            <person name="Crous P."/>
            <person name="Smith M.E."/>
        </authorList>
    </citation>
    <scope>NUCLEOTIDE SEQUENCE</scope>
    <source>
        <strain evidence="1">BCRC 34381</strain>
    </source>
</reference>
<name>A0A9W7Y874_9FUNG</name>
<gene>
    <name evidence="1" type="ORF">LPJ61_002528</name>
</gene>
<evidence type="ECO:0000313" key="2">
    <source>
        <dbReference type="Proteomes" id="UP001143981"/>
    </source>
</evidence>
<comment type="caution">
    <text evidence="1">The sequence shown here is derived from an EMBL/GenBank/DDBJ whole genome shotgun (WGS) entry which is preliminary data.</text>
</comment>
<evidence type="ECO:0000313" key="1">
    <source>
        <dbReference type="EMBL" id="KAJ1731459.1"/>
    </source>
</evidence>
<feature type="non-terminal residue" evidence="1">
    <location>
        <position position="1"/>
    </location>
</feature>
<proteinExistence type="predicted"/>